<comment type="caution">
    <text evidence="2">The sequence shown here is derived from an EMBL/GenBank/DDBJ whole genome shotgun (WGS) entry which is preliminary data.</text>
</comment>
<evidence type="ECO:0000256" key="1">
    <source>
        <dbReference type="SAM" id="Phobius"/>
    </source>
</evidence>
<dbReference type="Proteomes" id="UP000682811">
    <property type="component" value="Unassembled WGS sequence"/>
</dbReference>
<sequence>MKPEMKYKLMIFLSSISSFSTILGILFLIGVPFSEPATIGVVIGIVFRSFANTIDYKNRDKYIGVIAVIALISMLLLINKNNTELVLKILLIAPLLFLIILVSDYFNKQSYFKYLKDIENQNNDM</sequence>
<organism evidence="2 3">
    <name type="scientific">Paenibacillus azoreducens</name>
    <dbReference type="NCBI Taxonomy" id="116718"/>
    <lineage>
        <taxon>Bacteria</taxon>
        <taxon>Bacillati</taxon>
        <taxon>Bacillota</taxon>
        <taxon>Bacilli</taxon>
        <taxon>Bacillales</taxon>
        <taxon>Paenibacillaceae</taxon>
        <taxon>Paenibacillus</taxon>
    </lineage>
</organism>
<feature type="transmembrane region" description="Helical" evidence="1">
    <location>
        <begin position="37"/>
        <end position="55"/>
    </location>
</feature>
<keyword evidence="1" id="KW-0812">Transmembrane</keyword>
<dbReference type="EMBL" id="BORT01000022">
    <property type="protein sequence ID" value="GIO49432.1"/>
    <property type="molecule type" value="Genomic_DNA"/>
</dbReference>
<dbReference type="RefSeq" id="WP_212979931.1">
    <property type="nucleotide sequence ID" value="NZ_AP025343.1"/>
</dbReference>
<accession>A0A919YJH7</accession>
<evidence type="ECO:0000313" key="3">
    <source>
        <dbReference type="Proteomes" id="UP000682811"/>
    </source>
</evidence>
<reference evidence="2 3" key="1">
    <citation type="submission" date="2021-03" db="EMBL/GenBank/DDBJ databases">
        <title>Antimicrobial resistance genes in bacteria isolated from Japanese honey, and their potential for conferring macrolide and lincosamide resistance in the American foulbrood pathogen Paenibacillus larvae.</title>
        <authorList>
            <person name="Okamoto M."/>
            <person name="Kumagai M."/>
            <person name="Kanamori H."/>
            <person name="Takamatsu D."/>
        </authorList>
    </citation>
    <scope>NUCLEOTIDE SEQUENCE [LARGE SCALE GENOMIC DNA]</scope>
    <source>
        <strain evidence="2 3">J34TS1</strain>
    </source>
</reference>
<evidence type="ECO:0000313" key="2">
    <source>
        <dbReference type="EMBL" id="GIO49432.1"/>
    </source>
</evidence>
<keyword evidence="3" id="KW-1185">Reference proteome</keyword>
<dbReference type="AlphaFoldDB" id="A0A919YJH7"/>
<feature type="transmembrane region" description="Helical" evidence="1">
    <location>
        <begin position="62"/>
        <end position="79"/>
    </location>
</feature>
<feature type="transmembrane region" description="Helical" evidence="1">
    <location>
        <begin position="9"/>
        <end position="31"/>
    </location>
</feature>
<feature type="transmembrane region" description="Helical" evidence="1">
    <location>
        <begin position="85"/>
        <end position="106"/>
    </location>
</feature>
<protein>
    <submittedName>
        <fullName evidence="2">Uncharacterized protein</fullName>
    </submittedName>
</protein>
<proteinExistence type="predicted"/>
<keyword evidence="1" id="KW-0472">Membrane</keyword>
<name>A0A919YJH7_9BACL</name>
<keyword evidence="1" id="KW-1133">Transmembrane helix</keyword>
<gene>
    <name evidence="2" type="ORF">J34TS1_41970</name>
</gene>